<proteinExistence type="predicted"/>
<protein>
    <submittedName>
        <fullName evidence="1">Uncharacterized protein</fullName>
    </submittedName>
</protein>
<comment type="caution">
    <text evidence="1">The sequence shown here is derived from an EMBL/GenBank/DDBJ whole genome shotgun (WGS) entry which is preliminary data.</text>
</comment>
<evidence type="ECO:0000313" key="1">
    <source>
        <dbReference type="EMBL" id="CAF4422234.1"/>
    </source>
</evidence>
<dbReference type="EMBL" id="CAJOBC010094095">
    <property type="protein sequence ID" value="CAF4422234.1"/>
    <property type="molecule type" value="Genomic_DNA"/>
</dbReference>
<accession>A0A8S2VYM1</accession>
<sequence length="88" mass="9442">MEDIIPIGKSSINIKKRGAAARLGFNLFRTEHTVSYETSNESSKEDAVGKLAEAEEDIIDTSDTNEGSDVMIKSKHVSEAGGVTPETS</sequence>
<evidence type="ECO:0000313" key="2">
    <source>
        <dbReference type="Proteomes" id="UP000681722"/>
    </source>
</evidence>
<organism evidence="1 2">
    <name type="scientific">Didymodactylos carnosus</name>
    <dbReference type="NCBI Taxonomy" id="1234261"/>
    <lineage>
        <taxon>Eukaryota</taxon>
        <taxon>Metazoa</taxon>
        <taxon>Spiralia</taxon>
        <taxon>Gnathifera</taxon>
        <taxon>Rotifera</taxon>
        <taxon>Eurotatoria</taxon>
        <taxon>Bdelloidea</taxon>
        <taxon>Philodinida</taxon>
        <taxon>Philodinidae</taxon>
        <taxon>Didymodactylos</taxon>
    </lineage>
</organism>
<reference evidence="1" key="1">
    <citation type="submission" date="2021-02" db="EMBL/GenBank/DDBJ databases">
        <authorList>
            <person name="Nowell W R."/>
        </authorList>
    </citation>
    <scope>NUCLEOTIDE SEQUENCE</scope>
</reference>
<gene>
    <name evidence="1" type="ORF">SRO942_LOCUS40648</name>
</gene>
<dbReference type="Proteomes" id="UP000681722">
    <property type="component" value="Unassembled WGS sequence"/>
</dbReference>
<name>A0A8S2VYM1_9BILA</name>
<dbReference type="AlphaFoldDB" id="A0A8S2VYM1"/>